<organism evidence="2 3">
    <name type="scientific">Roridomyces roridus</name>
    <dbReference type="NCBI Taxonomy" id="1738132"/>
    <lineage>
        <taxon>Eukaryota</taxon>
        <taxon>Fungi</taxon>
        <taxon>Dikarya</taxon>
        <taxon>Basidiomycota</taxon>
        <taxon>Agaricomycotina</taxon>
        <taxon>Agaricomycetes</taxon>
        <taxon>Agaricomycetidae</taxon>
        <taxon>Agaricales</taxon>
        <taxon>Marasmiineae</taxon>
        <taxon>Mycenaceae</taxon>
        <taxon>Roridomyces</taxon>
    </lineage>
</organism>
<comment type="caution">
    <text evidence="2">The sequence shown here is derived from an EMBL/GenBank/DDBJ whole genome shotgun (WGS) entry which is preliminary data.</text>
</comment>
<dbReference type="SMART" id="SM00256">
    <property type="entry name" value="FBOX"/>
    <property type="match status" value="1"/>
</dbReference>
<dbReference type="EMBL" id="JARKIF010000022">
    <property type="protein sequence ID" value="KAJ7616578.1"/>
    <property type="molecule type" value="Genomic_DNA"/>
</dbReference>
<accession>A0AAD7BCC8</accession>
<feature type="domain" description="F-box" evidence="1">
    <location>
        <begin position="55"/>
        <end position="104"/>
    </location>
</feature>
<dbReference type="AlphaFoldDB" id="A0AAD7BCC8"/>
<dbReference type="InterPro" id="IPR001810">
    <property type="entry name" value="F-box_dom"/>
</dbReference>
<sequence>MDSPAVLPFQAEEYIPEPTSTCRLFPPWDLDILNCLTFGTWKSLRVPKSRHTKDLSLFSAMHLDIILEVLSHLHPLDLLSVSSTSRTFRDLLLSPTGDTIWRNSFSDDGTDRLVPPPPPKSMSPGRWAALIYGHNICDECGASGTPPNYYLWRRVCTNCRHDLDLPWYARGHEIYGLIAQTGISHLTAEGQVILEQYEQLKAADDPKAFKEFIKSRKAVVGEIKAAAKKCVRWSSNLLDEFDHGRPSERVLKRGYFSKEGWAAVDIREVEWHITRIDHLRIIPQLSRAFWRRLRPFIIPNLVKARARRLKDERKPRIFERRNIIKAAALNVLSEPVPGSEYLFYPPPRTVCSLPKLTALAEELADAPLAIDDPRLVWALEDARGEVENWCIEQRTFLASLLPVNTGNTDDVDRVTSVFWIPSWDWPAPYSIAAGWSGARGFLHYFGSTLFRSAEEPQGVEYCERGAATALMLARLMGLSEHVTDAQMDALPARFVCGQCPLLGGGRLAMAWRECITHDVEDNQQDPTSHGTPSWILLSPLASLDVVRREPHESTVLPNWSCAMRSAGEPLNANWSSTPSISNVVDWDISSRCADEDRDTVELFAECAIWEHVANRHSIVMQSEDDWVEVPLFDRDM</sequence>
<dbReference type="Gene3D" id="1.20.1280.50">
    <property type="match status" value="1"/>
</dbReference>
<evidence type="ECO:0000313" key="2">
    <source>
        <dbReference type="EMBL" id="KAJ7616578.1"/>
    </source>
</evidence>
<gene>
    <name evidence="2" type="ORF">FB45DRAFT_1034899</name>
</gene>
<dbReference type="SUPFAM" id="SSF81383">
    <property type="entry name" value="F-box domain"/>
    <property type="match status" value="1"/>
</dbReference>
<keyword evidence="3" id="KW-1185">Reference proteome</keyword>
<evidence type="ECO:0000259" key="1">
    <source>
        <dbReference type="PROSITE" id="PS50181"/>
    </source>
</evidence>
<protein>
    <recommendedName>
        <fullName evidence="1">F-box domain-containing protein</fullName>
    </recommendedName>
</protein>
<reference evidence="2" key="1">
    <citation type="submission" date="2023-03" db="EMBL/GenBank/DDBJ databases">
        <title>Massive genome expansion in bonnet fungi (Mycena s.s.) driven by repeated elements and novel gene families across ecological guilds.</title>
        <authorList>
            <consortium name="Lawrence Berkeley National Laboratory"/>
            <person name="Harder C.B."/>
            <person name="Miyauchi S."/>
            <person name="Viragh M."/>
            <person name="Kuo A."/>
            <person name="Thoen E."/>
            <person name="Andreopoulos B."/>
            <person name="Lu D."/>
            <person name="Skrede I."/>
            <person name="Drula E."/>
            <person name="Henrissat B."/>
            <person name="Morin E."/>
            <person name="Kohler A."/>
            <person name="Barry K."/>
            <person name="LaButti K."/>
            <person name="Morin E."/>
            <person name="Salamov A."/>
            <person name="Lipzen A."/>
            <person name="Mereny Z."/>
            <person name="Hegedus B."/>
            <person name="Baldrian P."/>
            <person name="Stursova M."/>
            <person name="Weitz H."/>
            <person name="Taylor A."/>
            <person name="Grigoriev I.V."/>
            <person name="Nagy L.G."/>
            <person name="Martin F."/>
            <person name="Kauserud H."/>
        </authorList>
    </citation>
    <scope>NUCLEOTIDE SEQUENCE</scope>
    <source>
        <strain evidence="2">9284</strain>
    </source>
</reference>
<proteinExistence type="predicted"/>
<dbReference type="Proteomes" id="UP001221142">
    <property type="component" value="Unassembled WGS sequence"/>
</dbReference>
<evidence type="ECO:0000313" key="3">
    <source>
        <dbReference type="Proteomes" id="UP001221142"/>
    </source>
</evidence>
<dbReference type="CDD" id="cd09917">
    <property type="entry name" value="F-box_SF"/>
    <property type="match status" value="1"/>
</dbReference>
<dbReference type="InterPro" id="IPR036047">
    <property type="entry name" value="F-box-like_dom_sf"/>
</dbReference>
<dbReference type="Pfam" id="PF00646">
    <property type="entry name" value="F-box"/>
    <property type="match status" value="1"/>
</dbReference>
<name>A0AAD7BCC8_9AGAR</name>
<dbReference type="PROSITE" id="PS50181">
    <property type="entry name" value="FBOX"/>
    <property type="match status" value="1"/>
</dbReference>